<dbReference type="PATRIC" id="fig|999434.4.peg.2055"/>
<dbReference type="HOGENOM" id="CLU_209291_0_0_12"/>
<comment type="caution">
    <text evidence="1">The sequence shown here is derived from an EMBL/GenBank/DDBJ whole genome shotgun (WGS) entry which is preliminary data.</text>
</comment>
<dbReference type="AlphaFoldDB" id="A0A0F6MNA0"/>
<name>A0A0F6MNA0_TREDN</name>
<organism evidence="1">
    <name type="scientific">Treponema denticola OTK</name>
    <dbReference type="NCBI Taxonomy" id="999434"/>
    <lineage>
        <taxon>Bacteria</taxon>
        <taxon>Pseudomonadati</taxon>
        <taxon>Spirochaetota</taxon>
        <taxon>Spirochaetia</taxon>
        <taxon>Spirochaetales</taxon>
        <taxon>Treponemataceae</taxon>
        <taxon>Treponema</taxon>
    </lineage>
</organism>
<accession>A0A0F6MNA0</accession>
<gene>
    <name evidence="1" type="ORF">HMPREF9723_01980</name>
</gene>
<evidence type="ECO:0000313" key="1">
    <source>
        <dbReference type="EMBL" id="EMB20520.1"/>
    </source>
</evidence>
<reference evidence="1" key="1">
    <citation type="submission" date="2012-01" db="EMBL/GenBank/DDBJ databases">
        <title>The Genome Sequence of Treponema denticola OTK.</title>
        <authorList>
            <consortium name="The Broad Institute Genome Sequencing Platform"/>
            <person name="Earl A."/>
            <person name="Ward D."/>
            <person name="Feldgarden M."/>
            <person name="Gevers D."/>
            <person name="Blanton J.M."/>
            <person name="Fenno C.J."/>
            <person name="Baranova O.V."/>
            <person name="Mathney J."/>
            <person name="Dewhirst F.E."/>
            <person name="Izard J."/>
            <person name="Young S.K."/>
            <person name="Zeng Q."/>
            <person name="Gargeya S."/>
            <person name="Fitzgerald M."/>
            <person name="Haas B."/>
            <person name="Abouelleil A."/>
            <person name="Alvarado L."/>
            <person name="Arachchi H.M."/>
            <person name="Berlin A."/>
            <person name="Chapman S.B."/>
            <person name="Gearin G."/>
            <person name="Goldberg J."/>
            <person name="Griggs A."/>
            <person name="Gujja S."/>
            <person name="Hansen M."/>
            <person name="Heiman D."/>
            <person name="Howarth C."/>
            <person name="Larimer J."/>
            <person name="Lui A."/>
            <person name="MacDonald P.J.P."/>
            <person name="McCowen C."/>
            <person name="Montmayeur A."/>
            <person name="Murphy C."/>
            <person name="Neiman D."/>
            <person name="Pearson M."/>
            <person name="Priest M."/>
            <person name="Roberts A."/>
            <person name="Saif S."/>
            <person name="Shea T."/>
            <person name="Sisk P."/>
            <person name="Stolte C."/>
            <person name="Sykes S."/>
            <person name="Wortman J."/>
            <person name="Nusbaum C."/>
            <person name="Birren B."/>
        </authorList>
    </citation>
    <scope>NUCLEOTIDE SEQUENCE [LARGE SCALE GENOMIC DNA]</scope>
    <source>
        <strain evidence="1">OTK</strain>
    </source>
</reference>
<protein>
    <submittedName>
        <fullName evidence="1">Uncharacterized protein</fullName>
    </submittedName>
</protein>
<dbReference type="Proteomes" id="UP000011701">
    <property type="component" value="Chromosome"/>
</dbReference>
<sequence>MATSSLSKSFVIKTKKEAGNFVKLFSEQENQRPLKDVNIVTLSQERLVELINAKRK</sequence>
<proteinExistence type="predicted"/>
<dbReference type="EMBL" id="AGDY01000009">
    <property type="protein sequence ID" value="EMB20520.1"/>
    <property type="molecule type" value="Genomic_DNA"/>
</dbReference>
<dbReference type="RefSeq" id="WP_002692961.1">
    <property type="nucleotide sequence ID" value="NZ_CM001797.1"/>
</dbReference>